<feature type="transmembrane region" description="Helical" evidence="1">
    <location>
        <begin position="53"/>
        <end position="79"/>
    </location>
</feature>
<accession>A0ABV1M3B1</accession>
<keyword evidence="1" id="KW-0472">Membrane</keyword>
<evidence type="ECO:0000313" key="3">
    <source>
        <dbReference type="Proteomes" id="UP001433638"/>
    </source>
</evidence>
<dbReference type="Proteomes" id="UP001433638">
    <property type="component" value="Unassembled WGS sequence"/>
</dbReference>
<name>A0ABV1M3B1_9NEIS</name>
<proteinExistence type="predicted"/>
<feature type="transmembrane region" description="Helical" evidence="1">
    <location>
        <begin position="20"/>
        <end position="41"/>
    </location>
</feature>
<reference evidence="2" key="1">
    <citation type="submission" date="2024-06" db="EMBL/GenBank/DDBJ databases">
        <title>Genome sequence of Vogesella sp. MAHUQ-64.</title>
        <authorList>
            <person name="Huq M.A."/>
        </authorList>
    </citation>
    <scope>NUCLEOTIDE SEQUENCE</scope>
    <source>
        <strain evidence="2">MAHUQ-64</strain>
    </source>
</reference>
<protein>
    <submittedName>
        <fullName evidence="2">Uncharacterized protein</fullName>
    </submittedName>
</protein>
<evidence type="ECO:0000313" key="2">
    <source>
        <dbReference type="EMBL" id="MEQ6290511.1"/>
    </source>
</evidence>
<sequence>MVSDFPMWMPGWHLALAYRLGSAGWLALVVLLVLAGAAAAWRCEGGRRIVGAVACFYGVWLMMVMAVPAWFVSVGLAALPWPWW</sequence>
<gene>
    <name evidence="2" type="ORF">ABNW52_07780</name>
</gene>
<keyword evidence="3" id="KW-1185">Reference proteome</keyword>
<keyword evidence="1" id="KW-1133">Transmembrane helix</keyword>
<comment type="caution">
    <text evidence="2">The sequence shown here is derived from an EMBL/GenBank/DDBJ whole genome shotgun (WGS) entry which is preliminary data.</text>
</comment>
<keyword evidence="1" id="KW-0812">Transmembrane</keyword>
<dbReference type="EMBL" id="JBEFLD010000004">
    <property type="protein sequence ID" value="MEQ6290511.1"/>
    <property type="molecule type" value="Genomic_DNA"/>
</dbReference>
<evidence type="ECO:0000256" key="1">
    <source>
        <dbReference type="SAM" id="Phobius"/>
    </source>
</evidence>
<organism evidence="2 3">
    <name type="scientific">Vogesella oryzagri</name>
    <dbReference type="NCBI Taxonomy" id="3160864"/>
    <lineage>
        <taxon>Bacteria</taxon>
        <taxon>Pseudomonadati</taxon>
        <taxon>Pseudomonadota</taxon>
        <taxon>Betaproteobacteria</taxon>
        <taxon>Neisseriales</taxon>
        <taxon>Chromobacteriaceae</taxon>
        <taxon>Vogesella</taxon>
    </lineage>
</organism>